<dbReference type="InterPro" id="IPR050555">
    <property type="entry name" value="Bact_Solute-Bind_Prot2"/>
</dbReference>
<proteinExistence type="predicted"/>
<dbReference type="SUPFAM" id="SSF53822">
    <property type="entry name" value="Periplasmic binding protein-like I"/>
    <property type="match status" value="1"/>
</dbReference>
<comment type="caution">
    <text evidence="4">The sequence shown here is derived from an EMBL/GenBank/DDBJ whole genome shotgun (WGS) entry which is preliminary data.</text>
</comment>
<evidence type="ECO:0000256" key="1">
    <source>
        <dbReference type="ARBA" id="ARBA00004196"/>
    </source>
</evidence>
<gene>
    <name evidence="4" type="ORF">G3M58_85400</name>
</gene>
<protein>
    <submittedName>
        <fullName evidence="4">Substrate-binding domain-containing protein</fullName>
    </submittedName>
</protein>
<dbReference type="GO" id="GO:0030288">
    <property type="term" value="C:outer membrane-bounded periplasmic space"/>
    <property type="evidence" value="ECO:0007669"/>
    <property type="project" value="TreeGrafter"/>
</dbReference>
<keyword evidence="2" id="KW-0732">Signal</keyword>
<sequence>GVDALVIAAINGEALSNVLQQAADADIPVISYDRLILGSPHVDYYASFDNEKVGELQAGYIVDKLALKEQPDKGPFNIELFAGSNDDNNTKYFFNGAMK</sequence>
<name>A0A6G3XUQ8_9ACTN</name>
<feature type="domain" description="Periplasmic binding protein" evidence="3">
    <location>
        <begin position="1"/>
        <end position="99"/>
    </location>
</feature>
<comment type="subcellular location">
    <subcellularLocation>
        <location evidence="1">Cell envelope</location>
    </subcellularLocation>
</comment>
<accession>A0A6G3XUQ8</accession>
<dbReference type="PANTHER" id="PTHR30036:SF1">
    <property type="entry name" value="D-XYLOSE-BINDING PERIPLASMIC PROTEIN"/>
    <property type="match status" value="1"/>
</dbReference>
<feature type="non-terminal residue" evidence="4">
    <location>
        <position position="99"/>
    </location>
</feature>
<organism evidence="4">
    <name type="scientific">Streptomyces sp. SID7499</name>
    <dbReference type="NCBI Taxonomy" id="2706086"/>
    <lineage>
        <taxon>Bacteria</taxon>
        <taxon>Bacillati</taxon>
        <taxon>Actinomycetota</taxon>
        <taxon>Actinomycetes</taxon>
        <taxon>Kitasatosporales</taxon>
        <taxon>Streptomycetaceae</taxon>
        <taxon>Streptomyces</taxon>
    </lineage>
</organism>
<dbReference type="PANTHER" id="PTHR30036">
    <property type="entry name" value="D-XYLOSE-BINDING PERIPLASMIC PROTEIN"/>
    <property type="match status" value="1"/>
</dbReference>
<dbReference type="EMBL" id="JAAGMN010009156">
    <property type="protein sequence ID" value="NEE21491.1"/>
    <property type="molecule type" value="Genomic_DNA"/>
</dbReference>
<dbReference type="Pfam" id="PF13407">
    <property type="entry name" value="Peripla_BP_4"/>
    <property type="match status" value="1"/>
</dbReference>
<dbReference type="Gene3D" id="3.40.50.2300">
    <property type="match status" value="2"/>
</dbReference>
<feature type="non-terminal residue" evidence="4">
    <location>
        <position position="1"/>
    </location>
</feature>
<dbReference type="AlphaFoldDB" id="A0A6G3XUQ8"/>
<evidence type="ECO:0000313" key="4">
    <source>
        <dbReference type="EMBL" id="NEE21491.1"/>
    </source>
</evidence>
<dbReference type="GO" id="GO:0030246">
    <property type="term" value="F:carbohydrate binding"/>
    <property type="evidence" value="ECO:0007669"/>
    <property type="project" value="TreeGrafter"/>
</dbReference>
<reference evidence="4" key="1">
    <citation type="submission" date="2020-01" db="EMBL/GenBank/DDBJ databases">
        <title>Insect and environment-associated Actinomycetes.</title>
        <authorList>
            <person name="Currrie C."/>
            <person name="Chevrette M."/>
            <person name="Carlson C."/>
            <person name="Stubbendieck R."/>
            <person name="Wendt-Pienkowski E."/>
        </authorList>
    </citation>
    <scope>NUCLEOTIDE SEQUENCE</scope>
    <source>
        <strain evidence="4">SID7499</strain>
    </source>
</reference>
<evidence type="ECO:0000259" key="3">
    <source>
        <dbReference type="Pfam" id="PF13407"/>
    </source>
</evidence>
<dbReference type="InterPro" id="IPR028082">
    <property type="entry name" value="Peripla_BP_I"/>
</dbReference>
<evidence type="ECO:0000256" key="2">
    <source>
        <dbReference type="ARBA" id="ARBA00022729"/>
    </source>
</evidence>
<dbReference type="InterPro" id="IPR025997">
    <property type="entry name" value="SBP_2_dom"/>
</dbReference>